<protein>
    <submittedName>
        <fullName evidence="3">Predicted metal-dependent hydrolase, TIM-barrel fold</fullName>
    </submittedName>
</protein>
<dbReference type="Gene3D" id="3.20.20.140">
    <property type="entry name" value="Metal-dependent hydrolases"/>
    <property type="match status" value="1"/>
</dbReference>
<evidence type="ECO:0000313" key="3">
    <source>
        <dbReference type="EMBL" id="SHH23869.1"/>
    </source>
</evidence>
<dbReference type="InterPro" id="IPR032466">
    <property type="entry name" value="Metal_Hydrolase"/>
</dbReference>
<dbReference type="EMBL" id="LT670817">
    <property type="protein sequence ID" value="SHH23869.1"/>
    <property type="molecule type" value="Genomic_DNA"/>
</dbReference>
<name>A0A1M5RCV2_9BRAD</name>
<dbReference type="Pfam" id="PF04909">
    <property type="entry name" value="Amidohydro_2"/>
    <property type="match status" value="1"/>
</dbReference>
<comment type="similarity">
    <text evidence="1">Belongs to the metallo-dependent hydrolases superfamily.</text>
</comment>
<sequence length="296" mass="33804">MIPIVDAHHHIWRQADLAWLMGPMQPRIFGPYEAIRRDYPIEEFRSDLSESGVVKSVYVQTNWPKDRYEDEAVWVQRTADATGWPHAIVAYADFSVEDVRPQLDRLARHKLVRGVRMQLHWHKNPLYRFAEWPDLPLDPKIQRNVARLADYNWSFDLQVFASQMPDAASLAEACPAVTLVLQHAGMLEDLSQAGRSEWRAGMVRLGACPNVVCKLSGLGTFLHRNDPAHIAEVLRETVSIFGAERCLFGSNFPIEKLWTSYGDLVGAHRRALEGLSPQQQRAVLHDTAMRVYQITN</sequence>
<dbReference type="GO" id="GO:0016787">
    <property type="term" value="F:hydrolase activity"/>
    <property type="evidence" value="ECO:0007669"/>
    <property type="project" value="UniProtKB-KW"/>
</dbReference>
<dbReference type="SUPFAM" id="SSF51556">
    <property type="entry name" value="Metallo-dependent hydrolases"/>
    <property type="match status" value="1"/>
</dbReference>
<dbReference type="RefSeq" id="WP_079603018.1">
    <property type="nucleotide sequence ID" value="NZ_LT670817.1"/>
</dbReference>
<reference evidence="3 4" key="1">
    <citation type="submission" date="2016-11" db="EMBL/GenBank/DDBJ databases">
        <authorList>
            <person name="Jaros S."/>
            <person name="Januszkiewicz K."/>
            <person name="Wedrychowicz H."/>
        </authorList>
    </citation>
    <scope>NUCLEOTIDE SEQUENCE [LARGE SCALE GENOMIC DNA]</scope>
    <source>
        <strain evidence="3 4">GAS138</strain>
    </source>
</reference>
<dbReference type="Proteomes" id="UP000189796">
    <property type="component" value="Chromosome I"/>
</dbReference>
<evidence type="ECO:0000259" key="2">
    <source>
        <dbReference type="Pfam" id="PF04909"/>
    </source>
</evidence>
<gene>
    <name evidence="3" type="ORF">SAMN05443248_4172</name>
</gene>
<organism evidence="3 4">
    <name type="scientific">Bradyrhizobium erythrophlei</name>
    <dbReference type="NCBI Taxonomy" id="1437360"/>
    <lineage>
        <taxon>Bacteria</taxon>
        <taxon>Pseudomonadati</taxon>
        <taxon>Pseudomonadota</taxon>
        <taxon>Alphaproteobacteria</taxon>
        <taxon>Hyphomicrobiales</taxon>
        <taxon>Nitrobacteraceae</taxon>
        <taxon>Bradyrhizobium</taxon>
    </lineage>
</organism>
<accession>A0A1M5RCV2</accession>
<dbReference type="InterPro" id="IPR052350">
    <property type="entry name" value="Metallo-dep_Lactonases"/>
</dbReference>
<evidence type="ECO:0000256" key="1">
    <source>
        <dbReference type="ARBA" id="ARBA00038310"/>
    </source>
</evidence>
<keyword evidence="3" id="KW-0378">Hydrolase</keyword>
<dbReference type="AlphaFoldDB" id="A0A1M5RCV2"/>
<feature type="domain" description="Amidohydrolase-related" evidence="2">
    <location>
        <begin position="5"/>
        <end position="293"/>
    </location>
</feature>
<dbReference type="OrthoDB" id="9787654at2"/>
<dbReference type="InterPro" id="IPR006680">
    <property type="entry name" value="Amidohydro-rel"/>
</dbReference>
<proteinExistence type="inferred from homology"/>
<dbReference type="PANTHER" id="PTHR43569">
    <property type="entry name" value="AMIDOHYDROLASE"/>
    <property type="match status" value="1"/>
</dbReference>
<evidence type="ECO:0000313" key="4">
    <source>
        <dbReference type="Proteomes" id="UP000189796"/>
    </source>
</evidence>
<dbReference type="PANTHER" id="PTHR43569:SF1">
    <property type="entry name" value="BLL3371 PROTEIN"/>
    <property type="match status" value="1"/>
</dbReference>